<evidence type="ECO:0000313" key="5">
    <source>
        <dbReference type="Proteomes" id="UP001165587"/>
    </source>
</evidence>
<keyword evidence="5" id="KW-1185">Reference proteome</keyword>
<dbReference type="RefSeq" id="WP_259525486.1">
    <property type="nucleotide sequence ID" value="NZ_JANLCK010000002.1"/>
</dbReference>
<proteinExistence type="predicted"/>
<evidence type="ECO:0000313" key="4">
    <source>
        <dbReference type="EMBL" id="MCS5725008.1"/>
    </source>
</evidence>
<gene>
    <name evidence="4" type="ORF">N1028_03775</name>
</gene>
<protein>
    <submittedName>
        <fullName evidence="4">Transporter substrate-binding domain-containing protein</fullName>
    </submittedName>
</protein>
<dbReference type="EMBL" id="JANLCK010000002">
    <property type="protein sequence ID" value="MCS5725008.1"/>
    <property type="molecule type" value="Genomic_DNA"/>
</dbReference>
<sequence length="324" mass="32420">MSTPHLLPPTVTKFAVAAVAVATLAGLAACSTGSDAGTPAATEAAASFDQALFDELPAANQESKAVSFGALWENPPMVNVSVDDSTVPIGLAPELAAALGDVLGVTPEWQNLQWPAQLPGVQSGNVDALLGQVSVTAEREVGVVDLIPFYRGTYSILVPAGNPEDLDSLASGCGLTLGGGVGSTVSAMITAASDACVAEGEPAISVAEYPNAQNAVSAVQAGTIDGWVDGTANQLAAVEALPDAFAAVEIPVAESEVADPGLLGIAVAKSNPELSTALADALKVIIENGTYEEILAGYGLESSALTADEVVINPLSGTPVGETE</sequence>
<dbReference type="AlphaFoldDB" id="A0AA41XEK8"/>
<accession>A0AA41XEK8</accession>
<evidence type="ECO:0000256" key="2">
    <source>
        <dbReference type="SAM" id="SignalP"/>
    </source>
</evidence>
<dbReference type="Gene3D" id="3.40.190.10">
    <property type="entry name" value="Periplasmic binding protein-like II"/>
    <property type="match status" value="2"/>
</dbReference>
<feature type="signal peptide" evidence="2">
    <location>
        <begin position="1"/>
        <end position="36"/>
    </location>
</feature>
<name>A0AA41XEK8_9MICO</name>
<dbReference type="InterPro" id="IPR001638">
    <property type="entry name" value="Solute-binding_3/MltF_N"/>
</dbReference>
<dbReference type="Proteomes" id="UP001165587">
    <property type="component" value="Unassembled WGS sequence"/>
</dbReference>
<evidence type="ECO:0000256" key="1">
    <source>
        <dbReference type="ARBA" id="ARBA00022729"/>
    </source>
</evidence>
<dbReference type="PANTHER" id="PTHR35936:SF17">
    <property type="entry name" value="ARGININE-BINDING EXTRACELLULAR PROTEIN ARTP"/>
    <property type="match status" value="1"/>
</dbReference>
<dbReference type="SMART" id="SM00062">
    <property type="entry name" value="PBPb"/>
    <property type="match status" value="1"/>
</dbReference>
<evidence type="ECO:0000259" key="3">
    <source>
        <dbReference type="SMART" id="SM00062"/>
    </source>
</evidence>
<feature type="chain" id="PRO_5041272116" evidence="2">
    <location>
        <begin position="37"/>
        <end position="324"/>
    </location>
</feature>
<reference evidence="4" key="1">
    <citation type="submission" date="2022-08" db="EMBL/GenBank/DDBJ databases">
        <authorList>
            <person name="Deng Y."/>
            <person name="Han X.-F."/>
            <person name="Zhang Y.-Q."/>
        </authorList>
    </citation>
    <scope>NUCLEOTIDE SEQUENCE</scope>
    <source>
        <strain evidence="4">CPCC 203407</strain>
    </source>
</reference>
<feature type="domain" description="Solute-binding protein family 3/N-terminal" evidence="3">
    <location>
        <begin position="77"/>
        <end position="302"/>
    </location>
</feature>
<organism evidence="4 5">
    <name type="scientific">Herbiconiux oxytropis</name>
    <dbReference type="NCBI Taxonomy" id="2970915"/>
    <lineage>
        <taxon>Bacteria</taxon>
        <taxon>Bacillati</taxon>
        <taxon>Actinomycetota</taxon>
        <taxon>Actinomycetes</taxon>
        <taxon>Micrococcales</taxon>
        <taxon>Microbacteriaceae</taxon>
        <taxon>Herbiconiux</taxon>
    </lineage>
</organism>
<dbReference type="SUPFAM" id="SSF53850">
    <property type="entry name" value="Periplasmic binding protein-like II"/>
    <property type="match status" value="1"/>
</dbReference>
<dbReference type="PANTHER" id="PTHR35936">
    <property type="entry name" value="MEMBRANE-BOUND LYTIC MUREIN TRANSGLYCOSYLASE F"/>
    <property type="match status" value="1"/>
</dbReference>
<comment type="caution">
    <text evidence="4">The sequence shown here is derived from an EMBL/GenBank/DDBJ whole genome shotgun (WGS) entry which is preliminary data.</text>
</comment>
<keyword evidence="1 2" id="KW-0732">Signal</keyword>
<dbReference type="Pfam" id="PF00497">
    <property type="entry name" value="SBP_bac_3"/>
    <property type="match status" value="1"/>
</dbReference>